<keyword evidence="2" id="KW-1185">Reference proteome</keyword>
<evidence type="ECO:0000313" key="2">
    <source>
        <dbReference type="Proteomes" id="UP000789508"/>
    </source>
</evidence>
<dbReference type="OrthoDB" id="2442738at2759"/>
<feature type="non-terminal residue" evidence="1">
    <location>
        <position position="158"/>
    </location>
</feature>
<sequence>VRAQERLQAVSLQIFGSVRALANRDILLLDSTPRSEDNKPGHPMPASTGFNSKDVWGCSGFSPTNLKRSNFIHAEGLQQGLKDISISDLTWRDPIASQPLQNMKPVIPEIIQEKCNEFVGNFSIEILDELPHKLSHNKTWKEPEEVLVEITKEILNTL</sequence>
<feature type="non-terminal residue" evidence="1">
    <location>
        <position position="1"/>
    </location>
</feature>
<evidence type="ECO:0000313" key="1">
    <source>
        <dbReference type="EMBL" id="CAG8746043.1"/>
    </source>
</evidence>
<name>A0A9N9IPK6_9GLOM</name>
<dbReference type="EMBL" id="CAJVPS010037866">
    <property type="protein sequence ID" value="CAG8746043.1"/>
    <property type="molecule type" value="Genomic_DNA"/>
</dbReference>
<proteinExistence type="predicted"/>
<reference evidence="1" key="1">
    <citation type="submission" date="2021-06" db="EMBL/GenBank/DDBJ databases">
        <authorList>
            <person name="Kallberg Y."/>
            <person name="Tangrot J."/>
            <person name="Rosling A."/>
        </authorList>
    </citation>
    <scope>NUCLEOTIDE SEQUENCE</scope>
    <source>
        <strain evidence="1">FL130A</strain>
    </source>
</reference>
<dbReference type="AlphaFoldDB" id="A0A9N9IPK6"/>
<dbReference type="Proteomes" id="UP000789508">
    <property type="component" value="Unassembled WGS sequence"/>
</dbReference>
<accession>A0A9N9IPK6</accession>
<protein>
    <submittedName>
        <fullName evidence="1">8158_t:CDS:1</fullName>
    </submittedName>
</protein>
<comment type="caution">
    <text evidence="1">The sequence shown here is derived from an EMBL/GenBank/DDBJ whole genome shotgun (WGS) entry which is preliminary data.</text>
</comment>
<organism evidence="1 2">
    <name type="scientific">Ambispora leptoticha</name>
    <dbReference type="NCBI Taxonomy" id="144679"/>
    <lineage>
        <taxon>Eukaryota</taxon>
        <taxon>Fungi</taxon>
        <taxon>Fungi incertae sedis</taxon>
        <taxon>Mucoromycota</taxon>
        <taxon>Glomeromycotina</taxon>
        <taxon>Glomeromycetes</taxon>
        <taxon>Archaeosporales</taxon>
        <taxon>Ambisporaceae</taxon>
        <taxon>Ambispora</taxon>
    </lineage>
</organism>
<gene>
    <name evidence="1" type="ORF">ALEPTO_LOCUS13132</name>
</gene>